<protein>
    <submittedName>
        <fullName evidence="1">Uncharacterized protein</fullName>
    </submittedName>
</protein>
<sequence length="100" mass="11166">MTVPYVPLLDPAQGEIVFPDLLTPYSSLWWNTYNISGIPNDAVGWMVAQGWQITDVAYDNAPNPPVPYYALSKTALQNEAILQSLLNSYTVAYNDARWAN</sequence>
<organism evidence="1">
    <name type="scientific">marine sediment metagenome</name>
    <dbReference type="NCBI Taxonomy" id="412755"/>
    <lineage>
        <taxon>unclassified sequences</taxon>
        <taxon>metagenomes</taxon>
        <taxon>ecological metagenomes</taxon>
    </lineage>
</organism>
<reference evidence="1" key="1">
    <citation type="journal article" date="2014" name="Front. Microbiol.">
        <title>High frequency of phylogenetically diverse reductive dehalogenase-homologous genes in deep subseafloor sedimentary metagenomes.</title>
        <authorList>
            <person name="Kawai M."/>
            <person name="Futagami T."/>
            <person name="Toyoda A."/>
            <person name="Takaki Y."/>
            <person name="Nishi S."/>
            <person name="Hori S."/>
            <person name="Arai W."/>
            <person name="Tsubouchi T."/>
            <person name="Morono Y."/>
            <person name="Uchiyama I."/>
            <person name="Ito T."/>
            <person name="Fujiyama A."/>
            <person name="Inagaki F."/>
            <person name="Takami H."/>
        </authorList>
    </citation>
    <scope>NUCLEOTIDE SEQUENCE</scope>
    <source>
        <strain evidence="1">Expedition CK06-06</strain>
    </source>
</reference>
<feature type="non-terminal residue" evidence="1">
    <location>
        <position position="100"/>
    </location>
</feature>
<proteinExistence type="predicted"/>
<dbReference type="AlphaFoldDB" id="X0Y370"/>
<name>X0Y370_9ZZZZ</name>
<accession>X0Y370</accession>
<dbReference type="EMBL" id="BARS01053268">
    <property type="protein sequence ID" value="GAG50155.1"/>
    <property type="molecule type" value="Genomic_DNA"/>
</dbReference>
<gene>
    <name evidence="1" type="ORF">S01H1_79071</name>
</gene>
<comment type="caution">
    <text evidence="1">The sequence shown here is derived from an EMBL/GenBank/DDBJ whole genome shotgun (WGS) entry which is preliminary data.</text>
</comment>
<evidence type="ECO:0000313" key="1">
    <source>
        <dbReference type="EMBL" id="GAG50155.1"/>
    </source>
</evidence>